<organism evidence="1 2">
    <name type="scientific">Rubripirellula lacrimiformis</name>
    <dbReference type="NCBI Taxonomy" id="1930273"/>
    <lineage>
        <taxon>Bacteria</taxon>
        <taxon>Pseudomonadati</taxon>
        <taxon>Planctomycetota</taxon>
        <taxon>Planctomycetia</taxon>
        <taxon>Pirellulales</taxon>
        <taxon>Pirellulaceae</taxon>
        <taxon>Rubripirellula</taxon>
    </lineage>
</organism>
<evidence type="ECO:0000313" key="2">
    <source>
        <dbReference type="Proteomes" id="UP000318538"/>
    </source>
</evidence>
<sequence>MFGFIVAGATIATVKMIRSTGSPLFFGAVGPVATDSALTRVPPIGDRPVQMPDFLSETGQK</sequence>
<evidence type="ECO:0000313" key="1">
    <source>
        <dbReference type="EMBL" id="QDT07545.1"/>
    </source>
</evidence>
<name>A0A517NK75_9BACT</name>
<accession>A0A517NK75</accession>
<protein>
    <submittedName>
        <fullName evidence="1">Uncharacterized protein</fullName>
    </submittedName>
</protein>
<dbReference type="AlphaFoldDB" id="A0A517NK75"/>
<gene>
    <name evidence="1" type="ORF">K227x_59730</name>
</gene>
<proteinExistence type="predicted"/>
<keyword evidence="2" id="KW-1185">Reference proteome</keyword>
<dbReference type="Proteomes" id="UP000318538">
    <property type="component" value="Chromosome"/>
</dbReference>
<reference evidence="1 2" key="1">
    <citation type="submission" date="2019-02" db="EMBL/GenBank/DDBJ databases">
        <title>Deep-cultivation of Planctomycetes and their phenomic and genomic characterization uncovers novel biology.</title>
        <authorList>
            <person name="Wiegand S."/>
            <person name="Jogler M."/>
            <person name="Boedeker C."/>
            <person name="Pinto D."/>
            <person name="Vollmers J."/>
            <person name="Rivas-Marin E."/>
            <person name="Kohn T."/>
            <person name="Peeters S.H."/>
            <person name="Heuer A."/>
            <person name="Rast P."/>
            <person name="Oberbeckmann S."/>
            <person name="Bunk B."/>
            <person name="Jeske O."/>
            <person name="Meyerdierks A."/>
            <person name="Storesund J.E."/>
            <person name="Kallscheuer N."/>
            <person name="Luecker S."/>
            <person name="Lage O.M."/>
            <person name="Pohl T."/>
            <person name="Merkel B.J."/>
            <person name="Hornburger P."/>
            <person name="Mueller R.-W."/>
            <person name="Bruemmer F."/>
            <person name="Labrenz M."/>
            <person name="Spormann A.M."/>
            <person name="Op den Camp H."/>
            <person name="Overmann J."/>
            <person name="Amann R."/>
            <person name="Jetten M.S.M."/>
            <person name="Mascher T."/>
            <person name="Medema M.H."/>
            <person name="Devos D.P."/>
            <person name="Kaster A.-K."/>
            <person name="Ovreas L."/>
            <person name="Rohde M."/>
            <person name="Galperin M.Y."/>
            <person name="Jogler C."/>
        </authorList>
    </citation>
    <scope>NUCLEOTIDE SEQUENCE [LARGE SCALE GENOMIC DNA]</scope>
    <source>
        <strain evidence="1 2">K22_7</strain>
    </source>
</reference>
<dbReference type="KEGG" id="rlc:K227x_59730"/>
<dbReference type="EMBL" id="CP036525">
    <property type="protein sequence ID" value="QDT07545.1"/>
    <property type="molecule type" value="Genomic_DNA"/>
</dbReference>